<organism evidence="1">
    <name type="scientific">Arundo donax</name>
    <name type="common">Giant reed</name>
    <name type="synonym">Donax arundinaceus</name>
    <dbReference type="NCBI Taxonomy" id="35708"/>
    <lineage>
        <taxon>Eukaryota</taxon>
        <taxon>Viridiplantae</taxon>
        <taxon>Streptophyta</taxon>
        <taxon>Embryophyta</taxon>
        <taxon>Tracheophyta</taxon>
        <taxon>Spermatophyta</taxon>
        <taxon>Magnoliopsida</taxon>
        <taxon>Liliopsida</taxon>
        <taxon>Poales</taxon>
        <taxon>Poaceae</taxon>
        <taxon>PACMAD clade</taxon>
        <taxon>Arundinoideae</taxon>
        <taxon>Arundineae</taxon>
        <taxon>Arundo</taxon>
    </lineage>
</organism>
<reference evidence="1" key="1">
    <citation type="submission" date="2014-09" db="EMBL/GenBank/DDBJ databases">
        <authorList>
            <person name="Magalhaes I.L.F."/>
            <person name="Oliveira U."/>
            <person name="Santos F.R."/>
            <person name="Vidigal T.H.D.A."/>
            <person name="Brescovit A.D."/>
            <person name="Santos A.J."/>
        </authorList>
    </citation>
    <scope>NUCLEOTIDE SEQUENCE</scope>
    <source>
        <tissue evidence="1">Shoot tissue taken approximately 20 cm above the soil surface</tissue>
    </source>
</reference>
<reference evidence="1" key="2">
    <citation type="journal article" date="2015" name="Data Brief">
        <title>Shoot transcriptome of the giant reed, Arundo donax.</title>
        <authorList>
            <person name="Barrero R.A."/>
            <person name="Guerrero F.D."/>
            <person name="Moolhuijzen P."/>
            <person name="Goolsby J.A."/>
            <person name="Tidwell J."/>
            <person name="Bellgard S.E."/>
            <person name="Bellgard M.I."/>
        </authorList>
    </citation>
    <scope>NUCLEOTIDE SEQUENCE</scope>
    <source>
        <tissue evidence="1">Shoot tissue taken approximately 20 cm above the soil surface</tissue>
    </source>
</reference>
<evidence type="ECO:0000313" key="1">
    <source>
        <dbReference type="EMBL" id="JAD87039.1"/>
    </source>
</evidence>
<accession>A0A0A9DEL7</accession>
<protein>
    <submittedName>
        <fullName evidence="1">Uncharacterized protein</fullName>
    </submittedName>
</protein>
<dbReference type="AlphaFoldDB" id="A0A0A9DEL7"/>
<name>A0A0A9DEL7_ARUDO</name>
<sequence length="39" mass="4316">MMSESEPPPLCESLCCGTASRRSAALASPRYLCLMQIRR</sequence>
<proteinExistence type="predicted"/>
<dbReference type="EMBL" id="GBRH01210856">
    <property type="protein sequence ID" value="JAD87039.1"/>
    <property type="molecule type" value="Transcribed_RNA"/>
</dbReference>